<organism evidence="2 3">
    <name type="scientific">Streptomyces prasinopilosus</name>
    <dbReference type="NCBI Taxonomy" id="67344"/>
    <lineage>
        <taxon>Bacteria</taxon>
        <taxon>Bacillati</taxon>
        <taxon>Actinomycetota</taxon>
        <taxon>Actinomycetes</taxon>
        <taxon>Kitasatosporales</taxon>
        <taxon>Streptomycetaceae</taxon>
        <taxon>Streptomyces</taxon>
    </lineage>
</organism>
<name>A0A1G6M2C9_9ACTN</name>
<dbReference type="AlphaFoldDB" id="A0A1G6M2C9"/>
<dbReference type="PANTHER" id="PTHR30390:SF8">
    <property type="entry name" value="SUGAR ISOMERASE (SIS)"/>
    <property type="match status" value="1"/>
</dbReference>
<dbReference type="InterPro" id="IPR001347">
    <property type="entry name" value="SIS_dom"/>
</dbReference>
<dbReference type="PROSITE" id="PS51464">
    <property type="entry name" value="SIS"/>
    <property type="match status" value="1"/>
</dbReference>
<dbReference type="InterPro" id="IPR046348">
    <property type="entry name" value="SIS_dom_sf"/>
</dbReference>
<dbReference type="EMBL" id="FMZK01000002">
    <property type="protein sequence ID" value="SDC49683.1"/>
    <property type="molecule type" value="Genomic_DNA"/>
</dbReference>
<sequence length="208" mass="22211">MGNEGERRTESDVREYIRGILRAVGDLSLRDVVTMAHLFEEAYDAGRTVFTCGNGGSAATASHLAIDLAKNTRYDGAPPLRAHSLVDHVSALTAWANDVGYEAVFSGQLEGFVEPGDIVVGISTSGNSPNVLNALRTARKIGARPVGLLGPTGGQAAELCDHWIAAPAHSIEEQEDVHMSLAHILTRHMRTYVRNRASLLSTTGGVPR</sequence>
<keyword evidence="3" id="KW-1185">Reference proteome</keyword>
<dbReference type="RefSeq" id="WP_055573072.1">
    <property type="nucleotide sequence ID" value="NZ_FMZK01000002.1"/>
</dbReference>
<dbReference type="SUPFAM" id="SSF53697">
    <property type="entry name" value="SIS domain"/>
    <property type="match status" value="1"/>
</dbReference>
<dbReference type="GO" id="GO:1901135">
    <property type="term" value="P:carbohydrate derivative metabolic process"/>
    <property type="evidence" value="ECO:0007669"/>
    <property type="project" value="InterPro"/>
</dbReference>
<reference evidence="3" key="1">
    <citation type="submission" date="2016-10" db="EMBL/GenBank/DDBJ databases">
        <authorList>
            <person name="Varghese N."/>
            <person name="Submissions S."/>
        </authorList>
    </citation>
    <scope>NUCLEOTIDE SEQUENCE [LARGE SCALE GENOMIC DNA]</scope>
    <source>
        <strain evidence="3">CGMCC 4.3504</strain>
    </source>
</reference>
<keyword evidence="2" id="KW-0413">Isomerase</keyword>
<feature type="domain" description="SIS" evidence="1">
    <location>
        <begin position="39"/>
        <end position="208"/>
    </location>
</feature>
<dbReference type="Proteomes" id="UP000182100">
    <property type="component" value="Unassembled WGS sequence"/>
</dbReference>
<dbReference type="Gene3D" id="3.40.50.10490">
    <property type="entry name" value="Glucose-6-phosphate isomerase like protein, domain 1"/>
    <property type="match status" value="1"/>
</dbReference>
<dbReference type="Pfam" id="PF13580">
    <property type="entry name" value="SIS_2"/>
    <property type="match status" value="1"/>
</dbReference>
<dbReference type="InterPro" id="IPR035461">
    <property type="entry name" value="GmhA/DiaA"/>
</dbReference>
<dbReference type="GO" id="GO:0097367">
    <property type="term" value="F:carbohydrate derivative binding"/>
    <property type="evidence" value="ECO:0007669"/>
    <property type="project" value="InterPro"/>
</dbReference>
<evidence type="ECO:0000313" key="3">
    <source>
        <dbReference type="Proteomes" id="UP000182100"/>
    </source>
</evidence>
<evidence type="ECO:0000259" key="1">
    <source>
        <dbReference type="PROSITE" id="PS51464"/>
    </source>
</evidence>
<proteinExistence type="predicted"/>
<protein>
    <submittedName>
        <fullName evidence="2">D-sedoheptulose 7-phosphate isomerase</fullName>
    </submittedName>
</protein>
<dbReference type="PANTHER" id="PTHR30390">
    <property type="entry name" value="SEDOHEPTULOSE 7-PHOSPHATE ISOMERASE / DNAA INITIATOR-ASSOCIATING FACTOR FOR REPLICATION INITIATION"/>
    <property type="match status" value="1"/>
</dbReference>
<dbReference type="GO" id="GO:0016853">
    <property type="term" value="F:isomerase activity"/>
    <property type="evidence" value="ECO:0007669"/>
    <property type="project" value="UniProtKB-KW"/>
</dbReference>
<gene>
    <name evidence="2" type="ORF">SAMN05216505_102356</name>
</gene>
<dbReference type="InterPro" id="IPR050099">
    <property type="entry name" value="SIS_GmhA/DiaA_subfam"/>
</dbReference>
<dbReference type="STRING" id="67344.SAMN05216505_102356"/>
<evidence type="ECO:0000313" key="2">
    <source>
        <dbReference type="EMBL" id="SDC49683.1"/>
    </source>
</evidence>
<accession>A0A1G6M2C9</accession>
<dbReference type="CDD" id="cd05006">
    <property type="entry name" value="SIS_GmhA"/>
    <property type="match status" value="1"/>
</dbReference>